<dbReference type="InterPro" id="IPR058163">
    <property type="entry name" value="LysR-type_TF_proteobact-type"/>
</dbReference>
<dbReference type="PROSITE" id="PS50931">
    <property type="entry name" value="HTH_LYSR"/>
    <property type="match status" value="1"/>
</dbReference>
<gene>
    <name evidence="6" type="ORF">ACFSC0_18940</name>
</gene>
<sequence>MPDLNDLSFFVSVVSNGGFSAAARALGVPKSRISRRIAALEAQLGVRLVERSTRRFKVTEVGHDVFRHARAAIAEAEAIDEVVSRLRVEPQGLVRISCPVGTDRLLASCLPHFLAEHPKLRLQFLVTNRRVDLIEEGVDIAIRVRQQLDTDAELQVKIIGRTGSVLVASPALLAAHGTPGGPEDLAAYPTLGFSDRQGPDRWLLTSQTGQSTEVAHEPRLTASAFPMLRQAAIDGLGVALLPEYACRELVEDQRLVRVLPQWAAPEGILHLVFTSRRGLLPSVRATLDFIALALRSDSPAWRTDGAALL</sequence>
<dbReference type="InterPro" id="IPR005119">
    <property type="entry name" value="LysR_subst-bd"/>
</dbReference>
<comment type="caution">
    <text evidence="6">The sequence shown here is derived from an EMBL/GenBank/DDBJ whole genome shotgun (WGS) entry which is preliminary data.</text>
</comment>
<dbReference type="Proteomes" id="UP001597237">
    <property type="component" value="Unassembled WGS sequence"/>
</dbReference>
<evidence type="ECO:0000256" key="2">
    <source>
        <dbReference type="ARBA" id="ARBA00023015"/>
    </source>
</evidence>
<name>A0ABW4N7K8_9CAUL</name>
<feature type="domain" description="HTH lysR-type" evidence="5">
    <location>
        <begin position="2"/>
        <end position="59"/>
    </location>
</feature>
<dbReference type="EMBL" id="JBHUEY010000006">
    <property type="protein sequence ID" value="MFD1785484.1"/>
    <property type="molecule type" value="Genomic_DNA"/>
</dbReference>
<dbReference type="CDD" id="cd08473">
    <property type="entry name" value="PBP2_CrgA_like_4"/>
    <property type="match status" value="1"/>
</dbReference>
<dbReference type="PANTHER" id="PTHR30537">
    <property type="entry name" value="HTH-TYPE TRANSCRIPTIONAL REGULATOR"/>
    <property type="match status" value="1"/>
</dbReference>
<proteinExistence type="inferred from homology"/>
<protein>
    <submittedName>
        <fullName evidence="6">LysR family transcriptional regulator</fullName>
    </submittedName>
</protein>
<dbReference type="InterPro" id="IPR036388">
    <property type="entry name" value="WH-like_DNA-bd_sf"/>
</dbReference>
<dbReference type="InterPro" id="IPR036390">
    <property type="entry name" value="WH_DNA-bd_sf"/>
</dbReference>
<dbReference type="SUPFAM" id="SSF53850">
    <property type="entry name" value="Periplasmic binding protein-like II"/>
    <property type="match status" value="1"/>
</dbReference>
<evidence type="ECO:0000256" key="1">
    <source>
        <dbReference type="ARBA" id="ARBA00009437"/>
    </source>
</evidence>
<keyword evidence="4" id="KW-0804">Transcription</keyword>
<organism evidence="6 7">
    <name type="scientific">Phenylobacterium terrae</name>
    <dbReference type="NCBI Taxonomy" id="2665495"/>
    <lineage>
        <taxon>Bacteria</taxon>
        <taxon>Pseudomonadati</taxon>
        <taxon>Pseudomonadota</taxon>
        <taxon>Alphaproteobacteria</taxon>
        <taxon>Caulobacterales</taxon>
        <taxon>Caulobacteraceae</taxon>
        <taxon>Phenylobacterium</taxon>
    </lineage>
</organism>
<dbReference type="RefSeq" id="WP_377281545.1">
    <property type="nucleotide sequence ID" value="NZ_JBHRSI010000004.1"/>
</dbReference>
<comment type="similarity">
    <text evidence="1">Belongs to the LysR transcriptional regulatory family.</text>
</comment>
<keyword evidence="3" id="KW-0238">DNA-binding</keyword>
<keyword evidence="2" id="KW-0805">Transcription regulation</keyword>
<dbReference type="SUPFAM" id="SSF46785">
    <property type="entry name" value="Winged helix' DNA-binding domain"/>
    <property type="match status" value="1"/>
</dbReference>
<accession>A0ABW4N7K8</accession>
<dbReference type="Pfam" id="PF03466">
    <property type="entry name" value="LysR_substrate"/>
    <property type="match status" value="1"/>
</dbReference>
<dbReference type="Gene3D" id="3.40.190.290">
    <property type="match status" value="1"/>
</dbReference>
<evidence type="ECO:0000313" key="7">
    <source>
        <dbReference type="Proteomes" id="UP001597237"/>
    </source>
</evidence>
<evidence type="ECO:0000313" key="6">
    <source>
        <dbReference type="EMBL" id="MFD1785484.1"/>
    </source>
</evidence>
<evidence type="ECO:0000256" key="3">
    <source>
        <dbReference type="ARBA" id="ARBA00023125"/>
    </source>
</evidence>
<keyword evidence="7" id="KW-1185">Reference proteome</keyword>
<evidence type="ECO:0000256" key="4">
    <source>
        <dbReference type="ARBA" id="ARBA00023163"/>
    </source>
</evidence>
<evidence type="ECO:0000259" key="5">
    <source>
        <dbReference type="PROSITE" id="PS50931"/>
    </source>
</evidence>
<reference evidence="7" key="1">
    <citation type="journal article" date="2019" name="Int. J. Syst. Evol. Microbiol.">
        <title>The Global Catalogue of Microorganisms (GCM) 10K type strain sequencing project: providing services to taxonomists for standard genome sequencing and annotation.</title>
        <authorList>
            <consortium name="The Broad Institute Genomics Platform"/>
            <consortium name="The Broad Institute Genome Sequencing Center for Infectious Disease"/>
            <person name="Wu L."/>
            <person name="Ma J."/>
        </authorList>
    </citation>
    <scope>NUCLEOTIDE SEQUENCE [LARGE SCALE GENOMIC DNA]</scope>
    <source>
        <strain evidence="7">DFY28</strain>
    </source>
</reference>
<dbReference type="InterPro" id="IPR000847">
    <property type="entry name" value="LysR_HTH_N"/>
</dbReference>
<dbReference type="Gene3D" id="1.10.10.10">
    <property type="entry name" value="Winged helix-like DNA-binding domain superfamily/Winged helix DNA-binding domain"/>
    <property type="match status" value="1"/>
</dbReference>
<dbReference type="Pfam" id="PF00126">
    <property type="entry name" value="HTH_1"/>
    <property type="match status" value="1"/>
</dbReference>
<dbReference type="PANTHER" id="PTHR30537:SF31">
    <property type="entry name" value="TRANSCRIPTIONAL REGULATOR, LYSR FAMILY"/>
    <property type="match status" value="1"/>
</dbReference>